<sequence length="356" mass="38791">MPSSRNRLIRPFSPTPEGRCARPPRSLGRGARDQGRRNQRERRDVRDRGDHDPRRTERTILSSHLSPRPSRRTLLTAGAAGTAVLLTAGPAGAATDDPVTARLRDLEAGHGARLGVFAYNVRTGRSVRYRADERFPVCSLFKTLAVAAVLRDLPEATLDRRVFWTSTDVVENSPVTQDHVADGMTIAELSAAAIQRSDNTAGNLLLRELGGPTAITRFARSVGDRVTRLDRWEPDLNSAEPDRVTDTTTPYAIGRTYARLVLGDALAPADGRRLTDWMLGTITSANRFRAGLPPTWTVADKTGGGWYGANNDAGVAWTPDGAPVVLVVQLTKPDREAAYDNELIVETARVLAETLV</sequence>
<dbReference type="InterPro" id="IPR045155">
    <property type="entry name" value="Beta-lactam_cat"/>
</dbReference>
<dbReference type="InterPro" id="IPR000871">
    <property type="entry name" value="Beta-lactam_class-A"/>
</dbReference>
<dbReference type="PRINTS" id="PR00118">
    <property type="entry name" value="BLACTAMASEA"/>
</dbReference>
<reference evidence="5" key="1">
    <citation type="submission" date="2020-03" db="EMBL/GenBank/DDBJ databases">
        <title>Molecular networking-based the target discovery of potent antiproliferative macrolactams: 5/6/7/16 polycyclic ansamycins and glycosylated trienomycin from Streptomyces cacaoi subsp. asoensis.</title>
        <authorList>
            <person name="Liu L.-L."/>
        </authorList>
    </citation>
    <scope>NUCLEOTIDE SEQUENCE [LARGE SCALE GENOMIC DNA]</scope>
    <source>
        <strain evidence="5">H2S5</strain>
    </source>
</reference>
<organism evidence="5 6">
    <name type="scientific">Streptomyces asoensis</name>
    <dbReference type="NCBI Taxonomy" id="249586"/>
    <lineage>
        <taxon>Bacteria</taxon>
        <taxon>Bacillati</taxon>
        <taxon>Actinomycetota</taxon>
        <taxon>Actinomycetes</taxon>
        <taxon>Kitasatosporales</taxon>
        <taxon>Streptomycetaceae</taxon>
        <taxon>Streptomyces</taxon>
    </lineage>
</organism>
<dbReference type="AlphaFoldDB" id="A0A6M4WLN2"/>
<evidence type="ECO:0000256" key="1">
    <source>
        <dbReference type="ARBA" id="ARBA00018879"/>
    </source>
</evidence>
<feature type="region of interest" description="Disordered" evidence="3">
    <location>
        <begin position="1"/>
        <end position="71"/>
    </location>
</feature>
<dbReference type="PANTHER" id="PTHR35333">
    <property type="entry name" value="BETA-LACTAMASE"/>
    <property type="match status" value="1"/>
</dbReference>
<dbReference type="Pfam" id="PF13354">
    <property type="entry name" value="Beta-lactamase2"/>
    <property type="match status" value="1"/>
</dbReference>
<feature type="compositionally biased region" description="Low complexity" evidence="3">
    <location>
        <begin position="61"/>
        <end position="71"/>
    </location>
</feature>
<accession>A0A6M4WLN2</accession>
<dbReference type="SUPFAM" id="SSF56601">
    <property type="entry name" value="beta-lactamase/transpeptidase-like"/>
    <property type="match status" value="1"/>
</dbReference>
<keyword evidence="6" id="KW-1185">Reference proteome</keyword>
<dbReference type="PROSITE" id="PS51318">
    <property type="entry name" value="TAT"/>
    <property type="match status" value="1"/>
</dbReference>
<dbReference type="NCBIfam" id="NF033103">
    <property type="entry name" value="bla_class_A"/>
    <property type="match status" value="1"/>
</dbReference>
<dbReference type="GO" id="GO:0008800">
    <property type="term" value="F:beta-lactamase activity"/>
    <property type="evidence" value="ECO:0007669"/>
    <property type="project" value="InterPro"/>
</dbReference>
<feature type="compositionally biased region" description="Basic and acidic residues" evidence="3">
    <location>
        <begin position="30"/>
        <end position="58"/>
    </location>
</feature>
<dbReference type="InterPro" id="IPR006311">
    <property type="entry name" value="TAT_signal"/>
</dbReference>
<proteinExistence type="predicted"/>
<dbReference type="InterPro" id="IPR012338">
    <property type="entry name" value="Beta-lactam/transpept-like"/>
</dbReference>
<dbReference type="Gene3D" id="3.40.710.10">
    <property type="entry name" value="DD-peptidase/beta-lactamase superfamily"/>
    <property type="match status" value="1"/>
</dbReference>
<name>A0A6M4WLN2_9ACTN</name>
<dbReference type="PANTHER" id="PTHR35333:SF3">
    <property type="entry name" value="BETA-LACTAMASE-TYPE TRANSPEPTIDASE FOLD CONTAINING PROTEIN"/>
    <property type="match status" value="1"/>
</dbReference>
<feature type="domain" description="Beta-lactamase class A catalytic" evidence="4">
    <location>
        <begin position="115"/>
        <end position="328"/>
    </location>
</feature>
<dbReference type="GO" id="GO:0030655">
    <property type="term" value="P:beta-lactam antibiotic catabolic process"/>
    <property type="evidence" value="ECO:0007669"/>
    <property type="project" value="InterPro"/>
</dbReference>
<dbReference type="EMBL" id="CP049838">
    <property type="protein sequence ID" value="QJT01577.1"/>
    <property type="molecule type" value="Genomic_DNA"/>
</dbReference>
<evidence type="ECO:0000256" key="3">
    <source>
        <dbReference type="SAM" id="MobiDB-lite"/>
    </source>
</evidence>
<protein>
    <recommendedName>
        <fullName evidence="1">Beta-lactamase</fullName>
    </recommendedName>
    <alternativeName>
        <fullName evidence="2">Penicillinase</fullName>
    </alternativeName>
</protein>
<evidence type="ECO:0000256" key="2">
    <source>
        <dbReference type="ARBA" id="ARBA00030171"/>
    </source>
</evidence>
<dbReference type="GO" id="GO:0046677">
    <property type="term" value="P:response to antibiotic"/>
    <property type="evidence" value="ECO:0007669"/>
    <property type="project" value="InterPro"/>
</dbReference>
<dbReference type="Proteomes" id="UP000502665">
    <property type="component" value="Chromosome"/>
</dbReference>
<evidence type="ECO:0000313" key="6">
    <source>
        <dbReference type="Proteomes" id="UP000502665"/>
    </source>
</evidence>
<evidence type="ECO:0000313" key="5">
    <source>
        <dbReference type="EMBL" id="QJT01577.1"/>
    </source>
</evidence>
<gene>
    <name evidence="5" type="primary">bla</name>
    <name evidence="5" type="ORF">G9272_15695</name>
</gene>
<evidence type="ECO:0000259" key="4">
    <source>
        <dbReference type="Pfam" id="PF13354"/>
    </source>
</evidence>